<protein>
    <submittedName>
        <fullName evidence="1">Uncharacterized protein</fullName>
    </submittedName>
</protein>
<dbReference type="EMBL" id="RRYP01011978">
    <property type="protein sequence ID" value="TNV77397.1"/>
    <property type="molecule type" value="Genomic_DNA"/>
</dbReference>
<comment type="caution">
    <text evidence="1">The sequence shown here is derived from an EMBL/GenBank/DDBJ whole genome shotgun (WGS) entry which is preliminary data.</text>
</comment>
<dbReference type="AlphaFoldDB" id="A0A8J8NLH2"/>
<reference evidence="1" key="1">
    <citation type="submission" date="2019-06" db="EMBL/GenBank/DDBJ databases">
        <authorList>
            <person name="Zheng W."/>
        </authorList>
    </citation>
    <scope>NUCLEOTIDE SEQUENCE</scope>
    <source>
        <strain evidence="1">QDHG01</strain>
    </source>
</reference>
<accession>A0A8J8NLH2</accession>
<dbReference type="Proteomes" id="UP000785679">
    <property type="component" value="Unassembled WGS sequence"/>
</dbReference>
<sequence length="338" mass="38040">MSEEASPALVEAHAQLVALVQERQASILHHKHLEEQLEKAKRGELPYRELKKLKPYLTHCQKPQLMGAAACAQEDVVMKPPEELSEDQFISSLAHLKSPSESDRCFSLLKSYIADDNWFDNTKQISLIFAYLAKHSLIPPPPVAEPYLNLFVSTQFFFSLDTTIAFLNLLLSHRDTLCHLSLQPKTLDKLHNLLETECITGDKERLMFELSLLKLDTVVKEQIHLQQVFTHIPGYLGVTNSQRCDQVLQYFKGALQRALVQLQTVTKGKRKQERLMKELQSCAEDALSKAGLKAVCKKWNSGIQEVFLMIANAKNDSGSVSSSISIAPSVIEISMLNV</sequence>
<gene>
    <name evidence="1" type="ORF">FGO68_gene12513</name>
</gene>
<keyword evidence="2" id="KW-1185">Reference proteome</keyword>
<proteinExistence type="predicted"/>
<evidence type="ECO:0000313" key="2">
    <source>
        <dbReference type="Proteomes" id="UP000785679"/>
    </source>
</evidence>
<organism evidence="1 2">
    <name type="scientific">Halteria grandinella</name>
    <dbReference type="NCBI Taxonomy" id="5974"/>
    <lineage>
        <taxon>Eukaryota</taxon>
        <taxon>Sar</taxon>
        <taxon>Alveolata</taxon>
        <taxon>Ciliophora</taxon>
        <taxon>Intramacronucleata</taxon>
        <taxon>Spirotrichea</taxon>
        <taxon>Stichotrichia</taxon>
        <taxon>Sporadotrichida</taxon>
        <taxon>Halteriidae</taxon>
        <taxon>Halteria</taxon>
    </lineage>
</organism>
<evidence type="ECO:0000313" key="1">
    <source>
        <dbReference type="EMBL" id="TNV77397.1"/>
    </source>
</evidence>
<name>A0A8J8NLH2_HALGN</name>